<feature type="binding site" evidence="16">
    <location>
        <position position="248"/>
    </location>
    <ligand>
        <name>Ca(2+)</name>
        <dbReference type="ChEBI" id="CHEBI:29108"/>
        <label>2</label>
    </ligand>
</feature>
<gene>
    <name evidence="22" type="primary">LOC110787116</name>
</gene>
<dbReference type="PANTHER" id="PTHR31517">
    <property type="match status" value="1"/>
</dbReference>
<dbReference type="GO" id="GO:0020037">
    <property type="term" value="F:heme binding"/>
    <property type="evidence" value="ECO:0007669"/>
    <property type="project" value="UniProtKB-UniRule"/>
</dbReference>
<dbReference type="GO" id="GO:0042744">
    <property type="term" value="P:hydrogen peroxide catabolic process"/>
    <property type="evidence" value="ECO:0007669"/>
    <property type="project" value="UniProtKB-KW"/>
</dbReference>
<dbReference type="Proteomes" id="UP000813463">
    <property type="component" value="Chromosome 2"/>
</dbReference>
<feature type="binding site" evidence="16">
    <location>
        <position position="71"/>
    </location>
    <ligand>
        <name>Ca(2+)</name>
        <dbReference type="ChEBI" id="CHEBI:29108"/>
        <label>1</label>
    </ligand>
</feature>
<accession>A0A9R0IDL2</accession>
<dbReference type="PRINTS" id="PR00458">
    <property type="entry name" value="PEROXIDASE"/>
</dbReference>
<dbReference type="Gene3D" id="1.10.520.10">
    <property type="match status" value="1"/>
</dbReference>
<evidence type="ECO:0000313" key="22">
    <source>
        <dbReference type="RefSeq" id="XP_021847377.1"/>
    </source>
</evidence>
<feature type="binding site" evidence="16">
    <location>
        <position position="77"/>
    </location>
    <ligand>
        <name>Ca(2+)</name>
        <dbReference type="ChEBI" id="CHEBI:29108"/>
        <label>1</label>
    </ligand>
</feature>
<reference evidence="21" key="1">
    <citation type="journal article" date="2021" name="Nat. Commun.">
        <title>Genomic analyses provide insights into spinach domestication and the genetic basis of agronomic traits.</title>
        <authorList>
            <person name="Cai X."/>
            <person name="Sun X."/>
            <person name="Xu C."/>
            <person name="Sun H."/>
            <person name="Wang X."/>
            <person name="Ge C."/>
            <person name="Zhang Z."/>
            <person name="Wang Q."/>
            <person name="Fei Z."/>
            <person name="Jiao C."/>
            <person name="Wang Q."/>
        </authorList>
    </citation>
    <scope>NUCLEOTIDE SEQUENCE [LARGE SCALE GENOMIC DNA]</scope>
    <source>
        <strain evidence="21">cv. Varoflay</strain>
    </source>
</reference>
<feature type="binding site" evidence="16">
    <location>
        <position position="89"/>
    </location>
    <ligand>
        <name>Ca(2+)</name>
        <dbReference type="ChEBI" id="CHEBI:29108"/>
        <label>1</label>
    </ligand>
</feature>
<dbReference type="GeneID" id="110787116"/>
<evidence type="ECO:0000259" key="20">
    <source>
        <dbReference type="PROSITE" id="PS50873"/>
    </source>
</evidence>
<evidence type="ECO:0000256" key="13">
    <source>
        <dbReference type="ARBA" id="ARBA00023324"/>
    </source>
</evidence>
<evidence type="ECO:0000256" key="3">
    <source>
        <dbReference type="ARBA" id="ARBA00012313"/>
    </source>
</evidence>
<dbReference type="RefSeq" id="XP_021847377.1">
    <property type="nucleotide sequence ID" value="XM_021991685.2"/>
</dbReference>
<dbReference type="InterPro" id="IPR033905">
    <property type="entry name" value="Secretory_peroxidase"/>
</dbReference>
<evidence type="ECO:0000256" key="18">
    <source>
        <dbReference type="PIRSR" id="PIRSR600823-5"/>
    </source>
</evidence>
<evidence type="ECO:0000256" key="8">
    <source>
        <dbReference type="ARBA" id="ARBA00023002"/>
    </source>
</evidence>
<dbReference type="PRINTS" id="PR00461">
    <property type="entry name" value="PLPEROXIDASE"/>
</dbReference>
<dbReference type="GO" id="GO:0005576">
    <property type="term" value="C:extracellular region"/>
    <property type="evidence" value="ECO:0007669"/>
    <property type="project" value="UniProtKB-SubCell"/>
</dbReference>
<keyword evidence="7 19" id="KW-0732">Signal</keyword>
<keyword evidence="16 19" id="KW-0106">Calcium</keyword>
<dbReference type="InterPro" id="IPR010255">
    <property type="entry name" value="Haem_peroxidase_sf"/>
</dbReference>
<reference evidence="22" key="2">
    <citation type="submission" date="2025-08" db="UniProtKB">
        <authorList>
            <consortium name="RefSeq"/>
        </authorList>
    </citation>
    <scope>IDENTIFICATION</scope>
    <source>
        <tissue evidence="22">Leaf</tissue>
    </source>
</reference>
<comment type="similarity">
    <text evidence="19">Belongs to the peroxidase family. Classical plant (class III) peroxidase subfamily.</text>
</comment>
<comment type="cofactor">
    <cofactor evidence="16 19">
        <name>Ca(2+)</name>
        <dbReference type="ChEBI" id="CHEBI:29108"/>
    </cofactor>
    <text evidence="16 19">Binds 2 calcium ions per subunit.</text>
</comment>
<comment type="catalytic activity">
    <reaction evidence="1 19">
        <text>2 a phenolic donor + H2O2 = 2 a phenolic radical donor + 2 H2O</text>
        <dbReference type="Rhea" id="RHEA:56136"/>
        <dbReference type="ChEBI" id="CHEBI:15377"/>
        <dbReference type="ChEBI" id="CHEBI:16240"/>
        <dbReference type="ChEBI" id="CHEBI:139520"/>
        <dbReference type="ChEBI" id="CHEBI:139521"/>
        <dbReference type="EC" id="1.11.1.7"/>
    </reaction>
</comment>
<feature type="disulfide bond" evidence="18">
    <location>
        <begin position="202"/>
        <end position="229"/>
    </location>
</feature>
<feature type="site" description="Transition state stabilizer" evidence="17">
    <location>
        <position position="63"/>
    </location>
</feature>
<dbReference type="PROSITE" id="PS50873">
    <property type="entry name" value="PEROXIDASE_4"/>
    <property type="match status" value="1"/>
</dbReference>
<evidence type="ECO:0000313" key="21">
    <source>
        <dbReference type="Proteomes" id="UP000813463"/>
    </source>
</evidence>
<dbReference type="GO" id="GO:0140825">
    <property type="term" value="F:lactoperoxidase activity"/>
    <property type="evidence" value="ECO:0007669"/>
    <property type="project" value="UniProtKB-EC"/>
</dbReference>
<keyword evidence="11 18" id="KW-1015">Disulfide bond</keyword>
<keyword evidence="4 19" id="KW-0575">Peroxidase</keyword>
<feature type="disulfide bond" evidence="18">
    <location>
        <begin position="123"/>
        <end position="321"/>
    </location>
</feature>
<dbReference type="InterPro" id="IPR000823">
    <property type="entry name" value="Peroxidase_pln"/>
</dbReference>
<evidence type="ECO:0000256" key="9">
    <source>
        <dbReference type="ARBA" id="ARBA00023004"/>
    </source>
</evidence>
<dbReference type="SUPFAM" id="SSF48113">
    <property type="entry name" value="Heme-dependent peroxidases"/>
    <property type="match status" value="1"/>
</dbReference>
<feature type="binding site" evidence="16">
    <location>
        <position position="253"/>
    </location>
    <ligand>
        <name>Ca(2+)</name>
        <dbReference type="ChEBI" id="CHEBI:29108"/>
        <label>2</label>
    </ligand>
</feature>
<evidence type="ECO:0000256" key="10">
    <source>
        <dbReference type="ARBA" id="ARBA00023108"/>
    </source>
</evidence>
<evidence type="ECO:0000256" key="12">
    <source>
        <dbReference type="ARBA" id="ARBA00023180"/>
    </source>
</evidence>
<comment type="cofactor">
    <cofactor evidence="16 19">
        <name>heme b</name>
        <dbReference type="ChEBI" id="CHEBI:60344"/>
    </cofactor>
    <text evidence="16 19">Binds 1 heme b (iron(II)-protoporphyrin IX) group per subunit.</text>
</comment>
<dbReference type="Gene3D" id="1.10.420.10">
    <property type="entry name" value="Peroxidase, domain 2"/>
    <property type="match status" value="1"/>
</dbReference>
<dbReference type="EC" id="1.11.1.7" evidence="3 19"/>
<evidence type="ECO:0000256" key="2">
    <source>
        <dbReference type="ARBA" id="ARBA00002322"/>
    </source>
</evidence>
<evidence type="ECO:0000256" key="5">
    <source>
        <dbReference type="ARBA" id="ARBA00022617"/>
    </source>
</evidence>
<feature type="binding site" evidence="16">
    <location>
        <position position="75"/>
    </location>
    <ligand>
        <name>Ca(2+)</name>
        <dbReference type="ChEBI" id="CHEBI:29108"/>
        <label>1</label>
    </ligand>
</feature>
<dbReference type="FunFam" id="1.10.420.10:FF:000007">
    <property type="entry name" value="Peroxidase"/>
    <property type="match status" value="1"/>
</dbReference>
<dbReference type="GO" id="GO:0048511">
    <property type="term" value="P:rhythmic process"/>
    <property type="evidence" value="ECO:0007669"/>
    <property type="project" value="UniProtKB-KW"/>
</dbReference>
<keyword evidence="6 16" id="KW-0479">Metal-binding</keyword>
<evidence type="ECO:0000256" key="6">
    <source>
        <dbReference type="ARBA" id="ARBA00022723"/>
    </source>
</evidence>
<feature type="binding site" evidence="16">
    <location>
        <position position="245"/>
    </location>
    <ligand>
        <name>Ca(2+)</name>
        <dbReference type="ChEBI" id="CHEBI:29108"/>
        <label>2</label>
    </ligand>
</feature>
<organism evidence="21 22">
    <name type="scientific">Spinacia oleracea</name>
    <name type="common">Spinach</name>
    <dbReference type="NCBI Taxonomy" id="3562"/>
    <lineage>
        <taxon>Eukaryota</taxon>
        <taxon>Viridiplantae</taxon>
        <taxon>Streptophyta</taxon>
        <taxon>Embryophyta</taxon>
        <taxon>Tracheophyta</taxon>
        <taxon>Spermatophyta</taxon>
        <taxon>Magnoliopsida</taxon>
        <taxon>eudicotyledons</taxon>
        <taxon>Gunneridae</taxon>
        <taxon>Pentapetalae</taxon>
        <taxon>Caryophyllales</taxon>
        <taxon>Chenopodiaceae</taxon>
        <taxon>Chenopodioideae</taxon>
        <taxon>Anserineae</taxon>
        <taxon>Spinacia</taxon>
    </lineage>
</organism>
<dbReference type="OrthoDB" id="2113341at2759"/>
<dbReference type="PANTHER" id="PTHR31517:SF80">
    <property type="entry name" value="PEROXIDASE"/>
    <property type="match status" value="1"/>
</dbReference>
<keyword evidence="13 19" id="KW-0376">Hydrogen peroxide</keyword>
<evidence type="ECO:0000256" key="7">
    <source>
        <dbReference type="ARBA" id="ARBA00022729"/>
    </source>
</evidence>
<dbReference type="InterPro" id="IPR002016">
    <property type="entry name" value="Haem_peroxidase"/>
</dbReference>
<keyword evidence="21" id="KW-1185">Reference proteome</keyword>
<feature type="disulfide bond" evidence="18">
    <location>
        <begin position="69"/>
        <end position="74"/>
    </location>
</feature>
<name>A0A9R0IDL2_SPIOL</name>
<feature type="signal peptide" evidence="19">
    <location>
        <begin position="1"/>
        <end position="26"/>
    </location>
</feature>
<keyword evidence="8 19" id="KW-0560">Oxidoreductase</keyword>
<dbReference type="AlphaFoldDB" id="A0A9R0IDL2"/>
<keyword evidence="12" id="KW-0325">Glycoprotein</keyword>
<sequence length="327" mass="36957">MSFYTFYYCFFLLLLLQHQFYHGTSELEVKYYSATCPNAEAIIKEEVTKLYHEHGNTAVSWIRNLFHDCMVKSCDASILLDEDPAAGVESEKSSTRNFGMRNFKYINTIKEALENECPTTVSCADIVALSARDAVQLLGGPEIEMRTGRKDSRESYAAVVEEFVPNHNDSISLVLSRFQAIGVDVEGTVALLGAHSVGRVHCVNIVNRLYPSVDPTLDPDYAEYLKRRCPTPDPDPKAVEYARNDLETPMVLDNMFYKHLLNHQGLLLVDQQLASDPSTLPYVENMAADNTYFHHQFARAMIIMSENNPLMGELGEIRKDCGRLNDH</sequence>
<feature type="chain" id="PRO_5040547364" description="Peroxidase" evidence="19">
    <location>
        <begin position="27"/>
        <end position="327"/>
    </location>
</feature>
<feature type="active site" description="Proton acceptor" evidence="14">
    <location>
        <position position="67"/>
    </location>
</feature>
<feature type="disulfide bond" evidence="18">
    <location>
        <begin position="36"/>
        <end position="117"/>
    </location>
</feature>
<feature type="binding site" evidence="16">
    <location>
        <position position="68"/>
    </location>
    <ligand>
        <name>Ca(2+)</name>
        <dbReference type="ChEBI" id="CHEBI:29108"/>
        <label>1</label>
    </ligand>
</feature>
<dbReference type="GO" id="GO:0046872">
    <property type="term" value="F:metal ion binding"/>
    <property type="evidence" value="ECO:0007669"/>
    <property type="project" value="UniProtKB-UniRule"/>
</dbReference>
<keyword evidence="5 19" id="KW-0349">Heme</keyword>
<dbReference type="CDD" id="cd00693">
    <property type="entry name" value="secretory_peroxidase"/>
    <property type="match status" value="1"/>
</dbReference>
<evidence type="ECO:0000256" key="4">
    <source>
        <dbReference type="ARBA" id="ARBA00022559"/>
    </source>
</evidence>
<evidence type="ECO:0000256" key="17">
    <source>
        <dbReference type="PIRSR" id="PIRSR600823-4"/>
    </source>
</evidence>
<evidence type="ECO:0000256" key="19">
    <source>
        <dbReference type="RuleBase" id="RU362060"/>
    </source>
</evidence>
<evidence type="ECO:0000256" key="1">
    <source>
        <dbReference type="ARBA" id="ARBA00000189"/>
    </source>
</evidence>
<dbReference type="KEGG" id="soe:110787116"/>
<keyword evidence="10" id="KW-0090">Biological rhythms</keyword>
<evidence type="ECO:0000256" key="11">
    <source>
        <dbReference type="ARBA" id="ARBA00023157"/>
    </source>
</evidence>
<dbReference type="GO" id="GO:0006979">
    <property type="term" value="P:response to oxidative stress"/>
    <property type="evidence" value="ECO:0007669"/>
    <property type="project" value="UniProtKB-UniRule"/>
</dbReference>
<dbReference type="Pfam" id="PF00141">
    <property type="entry name" value="peroxidase"/>
    <property type="match status" value="1"/>
</dbReference>
<protein>
    <recommendedName>
        <fullName evidence="3 19">Peroxidase</fullName>
        <ecNumber evidence="3 19">1.11.1.7</ecNumber>
    </recommendedName>
</protein>
<comment type="function">
    <text evidence="2">Removal of H(2)O(2), oxidation of toxic reductants, biosynthesis and degradation of lignin, suberization, auxin catabolism, response to environmental stresses such as wounding, pathogen attack and oxidative stress. These functions might be dependent on each isozyme/isoform in each plant tissue.</text>
</comment>
<feature type="binding site" evidence="15">
    <location>
        <position position="165"/>
    </location>
    <ligand>
        <name>substrate</name>
    </ligand>
</feature>
<evidence type="ECO:0000256" key="16">
    <source>
        <dbReference type="PIRSR" id="PIRSR600823-3"/>
    </source>
</evidence>
<evidence type="ECO:0000256" key="15">
    <source>
        <dbReference type="PIRSR" id="PIRSR600823-2"/>
    </source>
</evidence>
<feature type="domain" description="Plant heme peroxidase family profile" evidence="20">
    <location>
        <begin position="26"/>
        <end position="325"/>
    </location>
</feature>
<feature type="binding site" description="axial binding residue" evidence="16">
    <location>
        <position position="195"/>
    </location>
    <ligand>
        <name>heme b</name>
        <dbReference type="ChEBI" id="CHEBI:60344"/>
    </ligand>
    <ligandPart>
        <name>Fe</name>
        <dbReference type="ChEBI" id="CHEBI:18248"/>
    </ligandPart>
</feature>
<evidence type="ECO:0000256" key="14">
    <source>
        <dbReference type="PIRSR" id="PIRSR600823-1"/>
    </source>
</evidence>
<keyword evidence="19" id="KW-0964">Secreted</keyword>
<proteinExistence type="inferred from homology"/>
<keyword evidence="9 16" id="KW-0408">Iron</keyword>
<dbReference type="FunFam" id="1.10.520.10:FF:000010">
    <property type="entry name" value="Peroxidase"/>
    <property type="match status" value="1"/>
</dbReference>
<comment type="subcellular location">
    <subcellularLocation>
        <location evidence="19">Secreted</location>
    </subcellularLocation>
</comment>